<dbReference type="InterPro" id="IPR058783">
    <property type="entry name" value="IREH1/IRE-like_N"/>
</dbReference>
<evidence type="ECO:0000259" key="2">
    <source>
        <dbReference type="Pfam" id="PF26031"/>
    </source>
</evidence>
<feature type="domain" description="IREH1/IRE-like N-terminal" evidence="2">
    <location>
        <begin position="1"/>
        <end position="51"/>
    </location>
</feature>
<dbReference type="Proteomes" id="UP001604277">
    <property type="component" value="Unassembled WGS sequence"/>
</dbReference>
<reference evidence="4" key="1">
    <citation type="submission" date="2024-07" db="EMBL/GenBank/DDBJ databases">
        <title>Two chromosome-level genome assemblies of Korean endemic species Abeliophyllum distichum and Forsythia ovata (Oleaceae).</title>
        <authorList>
            <person name="Jang H."/>
        </authorList>
    </citation>
    <scope>NUCLEOTIDE SEQUENCE [LARGE SCALE GENOMIC DNA]</scope>
</reference>
<dbReference type="Pfam" id="PF26031">
    <property type="entry name" value="IREH1"/>
    <property type="match status" value="1"/>
</dbReference>
<name>A0ABD1P025_9LAMI</name>
<keyword evidence="4" id="KW-1185">Reference proteome</keyword>
<proteinExistence type="predicted"/>
<organism evidence="3 4">
    <name type="scientific">Forsythia ovata</name>
    <dbReference type="NCBI Taxonomy" id="205694"/>
    <lineage>
        <taxon>Eukaryota</taxon>
        <taxon>Viridiplantae</taxon>
        <taxon>Streptophyta</taxon>
        <taxon>Embryophyta</taxon>
        <taxon>Tracheophyta</taxon>
        <taxon>Spermatophyta</taxon>
        <taxon>Magnoliopsida</taxon>
        <taxon>eudicotyledons</taxon>
        <taxon>Gunneridae</taxon>
        <taxon>Pentapetalae</taxon>
        <taxon>asterids</taxon>
        <taxon>lamiids</taxon>
        <taxon>Lamiales</taxon>
        <taxon>Oleaceae</taxon>
        <taxon>Forsythieae</taxon>
        <taxon>Forsythia</taxon>
    </lineage>
</organism>
<comment type="caution">
    <text evidence="3">The sequence shown here is derived from an EMBL/GenBank/DDBJ whole genome shotgun (WGS) entry which is preliminary data.</text>
</comment>
<keyword evidence="3" id="KW-0418">Kinase</keyword>
<evidence type="ECO:0000256" key="1">
    <source>
        <dbReference type="SAM" id="MobiDB-lite"/>
    </source>
</evidence>
<gene>
    <name evidence="3" type="ORF">Fot_57044</name>
</gene>
<sequence length="111" mass="13027">MTSLEFRTKCEEIVHELTEKRQKCQAGLLKVLFTRILFILTRCTRLLHFEKDNEPVNERSIDKFRECLERIPSVEMNFDVNRGLVDSGSRTGDSKQKLKKKRSNSYSFLGN</sequence>
<dbReference type="AlphaFoldDB" id="A0ABD1P025"/>
<dbReference type="GO" id="GO:0004674">
    <property type="term" value="F:protein serine/threonine kinase activity"/>
    <property type="evidence" value="ECO:0007669"/>
    <property type="project" value="UniProtKB-KW"/>
</dbReference>
<feature type="region of interest" description="Disordered" evidence="1">
    <location>
        <begin position="83"/>
        <end position="111"/>
    </location>
</feature>
<accession>A0ABD1P025</accession>
<protein>
    <submittedName>
        <fullName evidence="3">Serine/threonine protein kinase IRE4</fullName>
    </submittedName>
</protein>
<dbReference type="EMBL" id="JBFOLJ010000078">
    <property type="protein sequence ID" value="KAL2456161.1"/>
    <property type="molecule type" value="Genomic_DNA"/>
</dbReference>
<evidence type="ECO:0000313" key="3">
    <source>
        <dbReference type="EMBL" id="KAL2456161.1"/>
    </source>
</evidence>
<keyword evidence="3" id="KW-0808">Transferase</keyword>
<evidence type="ECO:0000313" key="4">
    <source>
        <dbReference type="Proteomes" id="UP001604277"/>
    </source>
</evidence>
<keyword evidence="3" id="KW-0723">Serine/threonine-protein kinase</keyword>